<evidence type="ECO:0000313" key="9">
    <source>
        <dbReference type="EMBL" id="MBB3064445.1"/>
    </source>
</evidence>
<comment type="similarity">
    <text evidence="1 7">Belongs to the RecO family.</text>
</comment>
<keyword evidence="10" id="KW-1185">Reference proteome</keyword>
<sequence>MIEWRDEGYLLAIRPHGEDAAVVQLLTLERGRHAGLVRGGQGRRLAGVLQIGNRLRVDWRARLADHLGMMQVELVEANAARFLHDPARLGALTSAAAICERALPEREAHPACFHGFAALLEALDGDHWAEIYVRWELAVLADLGFGLDLGSCAATGSEEGLIYVSPRSGRAVSEGAGAVYKDKLLRLPGFLTGQGSGGVAEVAAGLALSGYFLEKRVFHPQDRPLPSARQRLASRFPIDSQEDGN</sequence>
<dbReference type="HAMAP" id="MF_00201">
    <property type="entry name" value="RecO"/>
    <property type="match status" value="1"/>
</dbReference>
<dbReference type="Proteomes" id="UP000581135">
    <property type="component" value="Unassembled WGS sequence"/>
</dbReference>
<comment type="caution">
    <text evidence="9">The sequence shown here is derived from an EMBL/GenBank/DDBJ whole genome shotgun (WGS) entry which is preliminary data.</text>
</comment>
<dbReference type="PANTHER" id="PTHR33991:SF1">
    <property type="entry name" value="DNA REPAIR PROTEIN RECO"/>
    <property type="match status" value="1"/>
</dbReference>
<evidence type="ECO:0000256" key="4">
    <source>
        <dbReference type="ARBA" id="ARBA00023172"/>
    </source>
</evidence>
<dbReference type="AlphaFoldDB" id="A0A839STZ2"/>
<comment type="function">
    <text evidence="7">Involved in DNA repair and RecF pathway recombination.</text>
</comment>
<dbReference type="InterPro" id="IPR003717">
    <property type="entry name" value="RecO"/>
</dbReference>
<reference evidence="9 10" key="1">
    <citation type="submission" date="2020-08" db="EMBL/GenBank/DDBJ databases">
        <title>Genomic Encyclopedia of Type Strains, Phase III (KMG-III): the genomes of soil and plant-associated and newly described type strains.</title>
        <authorList>
            <person name="Whitman W."/>
        </authorList>
    </citation>
    <scope>NUCLEOTIDE SEQUENCE [LARGE SCALE GENOMIC DNA]</scope>
    <source>
        <strain evidence="9 10">CECT 8803</strain>
    </source>
</reference>
<evidence type="ECO:0000313" key="10">
    <source>
        <dbReference type="Proteomes" id="UP000581135"/>
    </source>
</evidence>
<evidence type="ECO:0000259" key="8">
    <source>
        <dbReference type="Pfam" id="PF11967"/>
    </source>
</evidence>
<evidence type="ECO:0000256" key="5">
    <source>
        <dbReference type="ARBA" id="ARBA00023204"/>
    </source>
</evidence>
<accession>A0A839STZ2</accession>
<feature type="domain" description="DNA replication/recombination mediator RecO N-terminal" evidence="8">
    <location>
        <begin position="1"/>
        <end position="76"/>
    </location>
</feature>
<dbReference type="Pfam" id="PF11967">
    <property type="entry name" value="RecO_N"/>
    <property type="match status" value="1"/>
</dbReference>
<evidence type="ECO:0000256" key="6">
    <source>
        <dbReference type="ARBA" id="ARBA00033409"/>
    </source>
</evidence>
<dbReference type="SUPFAM" id="SSF57863">
    <property type="entry name" value="ArfGap/RecO-like zinc finger"/>
    <property type="match status" value="1"/>
</dbReference>
<evidence type="ECO:0000256" key="7">
    <source>
        <dbReference type="HAMAP-Rule" id="MF_00201"/>
    </source>
</evidence>
<dbReference type="Gene3D" id="2.40.50.140">
    <property type="entry name" value="Nucleic acid-binding proteins"/>
    <property type="match status" value="1"/>
</dbReference>
<protein>
    <recommendedName>
        <fullName evidence="2 7">DNA repair protein RecO</fullName>
    </recommendedName>
    <alternativeName>
        <fullName evidence="6 7">Recombination protein O</fullName>
    </alternativeName>
</protein>
<dbReference type="SUPFAM" id="SSF50249">
    <property type="entry name" value="Nucleic acid-binding proteins"/>
    <property type="match status" value="1"/>
</dbReference>
<proteinExistence type="inferred from homology"/>
<dbReference type="InterPro" id="IPR012340">
    <property type="entry name" value="NA-bd_OB-fold"/>
</dbReference>
<organism evidence="9 10">
    <name type="scientific">Limibacillus halophilus</name>
    <dbReference type="NCBI Taxonomy" id="1579333"/>
    <lineage>
        <taxon>Bacteria</taxon>
        <taxon>Pseudomonadati</taxon>
        <taxon>Pseudomonadota</taxon>
        <taxon>Alphaproteobacteria</taxon>
        <taxon>Rhodospirillales</taxon>
        <taxon>Rhodovibrionaceae</taxon>
        <taxon>Limibacillus</taxon>
    </lineage>
</organism>
<keyword evidence="5 7" id="KW-0234">DNA repair</keyword>
<dbReference type="RefSeq" id="WP_221205710.1">
    <property type="nucleotide sequence ID" value="NZ_JACHXA010000002.1"/>
</dbReference>
<dbReference type="InterPro" id="IPR022572">
    <property type="entry name" value="DNA_rep/recomb_RecO_N"/>
</dbReference>
<dbReference type="NCBIfam" id="TIGR00613">
    <property type="entry name" value="reco"/>
    <property type="match status" value="1"/>
</dbReference>
<dbReference type="GO" id="GO:0043590">
    <property type="term" value="C:bacterial nucleoid"/>
    <property type="evidence" value="ECO:0007669"/>
    <property type="project" value="TreeGrafter"/>
</dbReference>
<evidence type="ECO:0000256" key="1">
    <source>
        <dbReference type="ARBA" id="ARBA00007452"/>
    </source>
</evidence>
<dbReference type="EMBL" id="JACHXA010000002">
    <property type="protein sequence ID" value="MBB3064445.1"/>
    <property type="molecule type" value="Genomic_DNA"/>
</dbReference>
<evidence type="ECO:0000256" key="3">
    <source>
        <dbReference type="ARBA" id="ARBA00022763"/>
    </source>
</evidence>
<evidence type="ECO:0000256" key="2">
    <source>
        <dbReference type="ARBA" id="ARBA00021310"/>
    </source>
</evidence>
<dbReference type="Pfam" id="PF02565">
    <property type="entry name" value="RecO_C"/>
    <property type="match status" value="1"/>
</dbReference>
<dbReference type="GO" id="GO:0006302">
    <property type="term" value="P:double-strand break repair"/>
    <property type="evidence" value="ECO:0007669"/>
    <property type="project" value="TreeGrafter"/>
</dbReference>
<name>A0A839STZ2_9PROT</name>
<dbReference type="Gene3D" id="1.20.1440.120">
    <property type="entry name" value="Recombination protein O, C-terminal domain"/>
    <property type="match status" value="1"/>
</dbReference>
<keyword evidence="3 7" id="KW-0227">DNA damage</keyword>
<dbReference type="InterPro" id="IPR037278">
    <property type="entry name" value="ARFGAP/RecO"/>
</dbReference>
<dbReference type="GO" id="GO:0006310">
    <property type="term" value="P:DNA recombination"/>
    <property type="evidence" value="ECO:0007669"/>
    <property type="project" value="UniProtKB-UniRule"/>
</dbReference>
<keyword evidence="4 7" id="KW-0233">DNA recombination</keyword>
<gene>
    <name evidence="7" type="primary">recO</name>
    <name evidence="9" type="ORF">FHR98_000717</name>
</gene>
<dbReference type="InterPro" id="IPR042242">
    <property type="entry name" value="RecO_C"/>
</dbReference>
<dbReference type="PANTHER" id="PTHR33991">
    <property type="entry name" value="DNA REPAIR PROTEIN RECO"/>
    <property type="match status" value="1"/>
</dbReference>